<evidence type="ECO:0000256" key="6">
    <source>
        <dbReference type="SAM" id="MobiDB-lite"/>
    </source>
</evidence>
<keyword evidence="9" id="KW-1185">Reference proteome</keyword>
<reference evidence="9" key="2">
    <citation type="submission" date="2010-04" db="EMBL/GenBank/DDBJ databases">
        <authorList>
            <person name="Buell R."/>
            <person name="Hamilton J."/>
            <person name="Hostetler J."/>
        </authorList>
    </citation>
    <scope>NUCLEOTIDE SEQUENCE [LARGE SCALE GENOMIC DNA]</scope>
    <source>
        <strain evidence="9">DAOM:BR144</strain>
    </source>
</reference>
<evidence type="ECO:0000256" key="5">
    <source>
        <dbReference type="PROSITE-ProRule" id="PRU01371"/>
    </source>
</evidence>
<dbReference type="GO" id="GO:0008270">
    <property type="term" value="F:zinc ion binding"/>
    <property type="evidence" value="ECO:0007669"/>
    <property type="project" value="UniProtKB-KW"/>
</dbReference>
<feature type="compositionally biased region" description="Low complexity" evidence="6">
    <location>
        <begin position="187"/>
        <end position="197"/>
    </location>
</feature>
<name>K3WYM0_GLOUD</name>
<feature type="compositionally biased region" description="Basic and acidic residues" evidence="6">
    <location>
        <begin position="117"/>
        <end position="136"/>
    </location>
</feature>
<dbReference type="PANTHER" id="PTHR13555">
    <property type="entry name" value="C2H2 ZINC FINGER CGI-62-RELATED"/>
    <property type="match status" value="1"/>
</dbReference>
<reference evidence="9" key="1">
    <citation type="journal article" date="2010" name="Genome Biol.">
        <title>Genome sequence of the necrotrophic plant pathogen Pythium ultimum reveals original pathogenicity mechanisms and effector repertoire.</title>
        <authorList>
            <person name="Levesque C.A."/>
            <person name="Brouwer H."/>
            <person name="Cano L."/>
            <person name="Hamilton J.P."/>
            <person name="Holt C."/>
            <person name="Huitema E."/>
            <person name="Raffaele S."/>
            <person name="Robideau G.P."/>
            <person name="Thines M."/>
            <person name="Win J."/>
            <person name="Zerillo M.M."/>
            <person name="Beakes G.W."/>
            <person name="Boore J.L."/>
            <person name="Busam D."/>
            <person name="Dumas B."/>
            <person name="Ferriera S."/>
            <person name="Fuerstenberg S.I."/>
            <person name="Gachon C.M."/>
            <person name="Gaulin E."/>
            <person name="Govers F."/>
            <person name="Grenville-Briggs L."/>
            <person name="Horner N."/>
            <person name="Hostetler J."/>
            <person name="Jiang R.H."/>
            <person name="Johnson J."/>
            <person name="Krajaejun T."/>
            <person name="Lin H."/>
            <person name="Meijer H.J."/>
            <person name="Moore B."/>
            <person name="Morris P."/>
            <person name="Phuntmart V."/>
            <person name="Puiu D."/>
            <person name="Shetty J."/>
            <person name="Stajich J.E."/>
            <person name="Tripathy S."/>
            <person name="Wawra S."/>
            <person name="van West P."/>
            <person name="Whitty B.R."/>
            <person name="Coutinho P.M."/>
            <person name="Henrissat B."/>
            <person name="Martin F."/>
            <person name="Thomas P.D."/>
            <person name="Tyler B.M."/>
            <person name="De Vries R.P."/>
            <person name="Kamoun S."/>
            <person name="Yandell M."/>
            <person name="Tisserat N."/>
            <person name="Buell C.R."/>
        </authorList>
    </citation>
    <scope>NUCLEOTIDE SEQUENCE</scope>
    <source>
        <strain evidence="9">DAOM:BR144</strain>
    </source>
</reference>
<reference evidence="8" key="3">
    <citation type="submission" date="2015-02" db="UniProtKB">
        <authorList>
            <consortium name="EnsemblProtists"/>
        </authorList>
    </citation>
    <scope>IDENTIFICATION</scope>
    <source>
        <strain evidence="8">DAOM BR144</strain>
    </source>
</reference>
<feature type="domain" description="C2HC/C3H-type" evidence="7">
    <location>
        <begin position="146"/>
        <end position="175"/>
    </location>
</feature>
<keyword evidence="2" id="KW-0677">Repeat</keyword>
<dbReference type="Pfam" id="PF13913">
    <property type="entry name" value="zf-C2HC_2"/>
    <property type="match status" value="2"/>
</dbReference>
<dbReference type="InterPro" id="IPR026319">
    <property type="entry name" value="ZC2HC1A/B-like"/>
</dbReference>
<evidence type="ECO:0000313" key="9">
    <source>
        <dbReference type="Proteomes" id="UP000019132"/>
    </source>
</evidence>
<protein>
    <recommendedName>
        <fullName evidence="7">C2HC/C3H-type domain-containing protein</fullName>
    </recommendedName>
</protein>
<feature type="compositionally biased region" description="Basic and acidic residues" evidence="6">
    <location>
        <begin position="169"/>
        <end position="178"/>
    </location>
</feature>
<keyword evidence="4" id="KW-0862">Zinc</keyword>
<organism evidence="8 9">
    <name type="scientific">Globisporangium ultimum (strain ATCC 200006 / CBS 805.95 / DAOM BR144)</name>
    <name type="common">Pythium ultimum</name>
    <dbReference type="NCBI Taxonomy" id="431595"/>
    <lineage>
        <taxon>Eukaryota</taxon>
        <taxon>Sar</taxon>
        <taxon>Stramenopiles</taxon>
        <taxon>Oomycota</taxon>
        <taxon>Peronosporomycetes</taxon>
        <taxon>Pythiales</taxon>
        <taxon>Pythiaceae</taxon>
        <taxon>Globisporangium</taxon>
    </lineage>
</organism>
<feature type="region of interest" description="Disordered" evidence="6">
    <location>
        <begin position="72"/>
        <end position="147"/>
    </location>
</feature>
<feature type="compositionally biased region" description="Acidic residues" evidence="6">
    <location>
        <begin position="13"/>
        <end position="22"/>
    </location>
</feature>
<dbReference type="InterPro" id="IPR049899">
    <property type="entry name" value="Znf_C2HC_C3H"/>
</dbReference>
<dbReference type="EnsemblProtists" id="PYU1_T010069">
    <property type="protein sequence ID" value="PYU1_T010069"/>
    <property type="gene ID" value="PYU1_G010049"/>
</dbReference>
<dbReference type="VEuPathDB" id="FungiDB:PYU1_G010049"/>
<feature type="domain" description="C2HC/C3H-type" evidence="7">
    <location>
        <begin position="23"/>
        <end position="52"/>
    </location>
</feature>
<sequence length="204" mass="22437">MQYPAPISKGSEQPDEYPDESEYMEECGNCHRRFNLTSLAKHQKICEKVFSGPRKVFNMTAKRLEGIPDAEKVSKKAAGKGGSSGSVTASKKAVSAEEQPLKSNKADWKQKSSAFRDAMKASRDVTKALKEGRELPPPKPSAPDPSLIQCEYCSRRFNDKAAERHIAFCREKSQRDSMARGPPKKAPAPSTAAAKPTRGPVKKK</sequence>
<evidence type="ECO:0000256" key="4">
    <source>
        <dbReference type="ARBA" id="ARBA00022833"/>
    </source>
</evidence>
<evidence type="ECO:0000256" key="3">
    <source>
        <dbReference type="ARBA" id="ARBA00022771"/>
    </source>
</evidence>
<evidence type="ECO:0000313" key="8">
    <source>
        <dbReference type="EnsemblProtists" id="PYU1_T010069"/>
    </source>
</evidence>
<dbReference type="HOGENOM" id="CLU_098467_0_0_1"/>
<dbReference type="PANTHER" id="PTHR13555:SF36">
    <property type="entry name" value="ZINC FINGER C2HC DOMAIN-CONTAINING PROTEIN 1B"/>
    <property type="match status" value="1"/>
</dbReference>
<evidence type="ECO:0000259" key="7">
    <source>
        <dbReference type="PROSITE" id="PS52027"/>
    </source>
</evidence>
<evidence type="ECO:0000256" key="1">
    <source>
        <dbReference type="ARBA" id="ARBA00022723"/>
    </source>
</evidence>
<dbReference type="EMBL" id="GL376623">
    <property type="status" value="NOT_ANNOTATED_CDS"/>
    <property type="molecule type" value="Genomic_DNA"/>
</dbReference>
<feature type="region of interest" description="Disordered" evidence="6">
    <location>
        <begin position="169"/>
        <end position="204"/>
    </location>
</feature>
<proteinExistence type="predicted"/>
<accession>K3WYM0</accession>
<keyword evidence="3 5" id="KW-0863">Zinc-finger</keyword>
<dbReference type="InParanoid" id="K3WYM0"/>
<dbReference type="STRING" id="431595.K3WYM0"/>
<dbReference type="AlphaFoldDB" id="K3WYM0"/>
<dbReference type="OMA" id="DYIECPH"/>
<evidence type="ECO:0000256" key="2">
    <source>
        <dbReference type="ARBA" id="ARBA00022737"/>
    </source>
</evidence>
<dbReference type="eggNOG" id="KOG3940">
    <property type="taxonomic scope" value="Eukaryota"/>
</dbReference>
<dbReference type="PROSITE" id="PS52027">
    <property type="entry name" value="ZF_C2HC_C3H"/>
    <property type="match status" value="2"/>
</dbReference>
<feature type="region of interest" description="Disordered" evidence="6">
    <location>
        <begin position="1"/>
        <end position="22"/>
    </location>
</feature>
<keyword evidence="1" id="KW-0479">Metal-binding</keyword>
<dbReference type="Proteomes" id="UP000019132">
    <property type="component" value="Unassembled WGS sequence"/>
</dbReference>